<evidence type="ECO:0000313" key="3">
    <source>
        <dbReference type="Proteomes" id="UP000606008"/>
    </source>
</evidence>
<gene>
    <name evidence="2" type="ORF">F7231_02560</name>
</gene>
<dbReference type="Gene3D" id="2.20.110.10">
    <property type="entry name" value="Histone H3 K4-specific methyltransferase SET7/9 N-terminal domain"/>
    <property type="match status" value="1"/>
</dbReference>
<keyword evidence="3" id="KW-1185">Reference proteome</keyword>
<sequence>MKYAAKTKVGWLLVGLLMAVSCVQAQPSSEQSAFSSTEYQDYGKFYERVTYIGKRKDHYIVDTFSKDSILYRTDNYRVIDQGNYFGLFAVRHGPSKVLYNDGRLYLTCDYNMNVLNGPFIVYHADGSVKRRELYRNGKLKKSMCYDAEGNEQICEAFYQQLKFKGNPDELKAYFAKNLMPILTDTEVANISVKLIVNEIGQVIDTKVTAGRNNPRLVAAIRKVVQDMPMLRENETNWKPATMDGIPIPEAWVMYAYRDRSMLRITLP</sequence>
<dbReference type="EMBL" id="WAEL01000001">
    <property type="protein sequence ID" value="NID09041.1"/>
    <property type="molecule type" value="Genomic_DNA"/>
</dbReference>
<proteinExistence type="predicted"/>
<dbReference type="SUPFAM" id="SSF82185">
    <property type="entry name" value="Histone H3 K4-specific methyltransferase SET7/9 N-terminal domain"/>
    <property type="match status" value="1"/>
</dbReference>
<keyword evidence="1" id="KW-0732">Signal</keyword>
<dbReference type="PROSITE" id="PS51257">
    <property type="entry name" value="PROKAR_LIPOPROTEIN"/>
    <property type="match status" value="1"/>
</dbReference>
<evidence type="ECO:0008006" key="4">
    <source>
        <dbReference type="Google" id="ProtNLM"/>
    </source>
</evidence>
<dbReference type="RefSeq" id="WP_166690798.1">
    <property type="nucleotide sequence ID" value="NZ_WAEL01000001.1"/>
</dbReference>
<dbReference type="Proteomes" id="UP000606008">
    <property type="component" value="Unassembled WGS sequence"/>
</dbReference>
<feature type="chain" id="PRO_5047425557" description="TonB C-terminal domain-containing protein" evidence="1">
    <location>
        <begin position="26"/>
        <end position="267"/>
    </location>
</feature>
<comment type="caution">
    <text evidence="2">The sequence shown here is derived from an EMBL/GenBank/DDBJ whole genome shotgun (WGS) entry which is preliminary data.</text>
</comment>
<name>A0ABX0QA11_9BACT</name>
<accession>A0ABX0QA11</accession>
<evidence type="ECO:0000256" key="1">
    <source>
        <dbReference type="SAM" id="SignalP"/>
    </source>
</evidence>
<protein>
    <recommendedName>
        <fullName evidence="4">TonB C-terminal domain-containing protein</fullName>
    </recommendedName>
</protein>
<feature type="signal peptide" evidence="1">
    <location>
        <begin position="1"/>
        <end position="25"/>
    </location>
</feature>
<reference evidence="2" key="1">
    <citation type="submission" date="2024-05" db="EMBL/GenBank/DDBJ databases">
        <authorList>
            <person name="Jung D.-H."/>
        </authorList>
    </citation>
    <scope>NUCLEOTIDE SEQUENCE</scope>
    <source>
        <strain evidence="2">JA-25</strain>
    </source>
</reference>
<organism evidence="2 3">
    <name type="scientific">Fibrivirga algicola</name>
    <dbReference type="NCBI Taxonomy" id="2950420"/>
    <lineage>
        <taxon>Bacteria</taxon>
        <taxon>Pseudomonadati</taxon>
        <taxon>Bacteroidota</taxon>
        <taxon>Cytophagia</taxon>
        <taxon>Cytophagales</taxon>
        <taxon>Spirosomataceae</taxon>
        <taxon>Fibrivirga</taxon>
    </lineage>
</organism>
<evidence type="ECO:0000313" key="2">
    <source>
        <dbReference type="EMBL" id="NID09041.1"/>
    </source>
</evidence>